<evidence type="ECO:0000256" key="12">
    <source>
        <dbReference type="ARBA" id="ARBA00022842"/>
    </source>
</evidence>
<dbReference type="GO" id="GO:0008716">
    <property type="term" value="F:D-alanine-D-alanine ligase activity"/>
    <property type="evidence" value="ECO:0007669"/>
    <property type="project" value="UniProtKB-UniRule"/>
</dbReference>
<evidence type="ECO:0000256" key="2">
    <source>
        <dbReference type="ARBA" id="ARBA00003921"/>
    </source>
</evidence>
<dbReference type="FunFam" id="3.40.50.20:FF:000013">
    <property type="entry name" value="D-alanine--D-alanine ligase"/>
    <property type="match status" value="1"/>
</dbReference>
<evidence type="ECO:0000256" key="11">
    <source>
        <dbReference type="ARBA" id="ARBA00022840"/>
    </source>
</evidence>
<dbReference type="PANTHER" id="PTHR23132:SF23">
    <property type="entry name" value="D-ALANINE--D-ALANINE LIGASE B"/>
    <property type="match status" value="1"/>
</dbReference>
<evidence type="ECO:0000256" key="3">
    <source>
        <dbReference type="ARBA" id="ARBA00004496"/>
    </source>
</evidence>
<evidence type="ECO:0000256" key="18">
    <source>
        <dbReference type="HAMAP-Rule" id="MF_00047"/>
    </source>
</evidence>
<dbReference type="STRING" id="867345.SAMN05421693_1022"/>
<keyword evidence="12 20" id="KW-0460">Magnesium</keyword>
<keyword evidence="8 18" id="KW-0436">Ligase</keyword>
<evidence type="ECO:0000256" key="19">
    <source>
        <dbReference type="PIRSR" id="PIRSR039102-1"/>
    </source>
</evidence>
<evidence type="ECO:0000256" key="10">
    <source>
        <dbReference type="ARBA" id="ARBA00022741"/>
    </source>
</evidence>
<dbReference type="Proteomes" id="UP000199496">
    <property type="component" value="Unassembled WGS sequence"/>
</dbReference>
<organism evidence="23 24">
    <name type="scientific">Ectothiorhodospira magna</name>
    <dbReference type="NCBI Taxonomy" id="867345"/>
    <lineage>
        <taxon>Bacteria</taxon>
        <taxon>Pseudomonadati</taxon>
        <taxon>Pseudomonadota</taxon>
        <taxon>Gammaproteobacteria</taxon>
        <taxon>Chromatiales</taxon>
        <taxon>Ectothiorhodospiraceae</taxon>
        <taxon>Ectothiorhodospira</taxon>
    </lineage>
</organism>
<dbReference type="InterPro" id="IPR000291">
    <property type="entry name" value="D-Ala_lig_Van_CS"/>
</dbReference>
<dbReference type="InterPro" id="IPR013815">
    <property type="entry name" value="ATP_grasp_subdomain_1"/>
</dbReference>
<accession>A0A1H8Z7P2</accession>
<evidence type="ECO:0000313" key="24">
    <source>
        <dbReference type="Proteomes" id="UP000199496"/>
    </source>
</evidence>
<feature type="domain" description="ATP-grasp" evidence="22">
    <location>
        <begin position="108"/>
        <end position="303"/>
    </location>
</feature>
<evidence type="ECO:0000256" key="14">
    <source>
        <dbReference type="ARBA" id="ARBA00022984"/>
    </source>
</evidence>
<comment type="cofactor">
    <cofactor evidence="20">
        <name>Mg(2+)</name>
        <dbReference type="ChEBI" id="CHEBI:18420"/>
    </cofactor>
    <cofactor evidence="20">
        <name>Mn(2+)</name>
        <dbReference type="ChEBI" id="CHEBI:29035"/>
    </cofactor>
    <text evidence="20">Binds 2 magnesium or manganese ions per subunit.</text>
</comment>
<keyword evidence="7 18" id="KW-0963">Cytoplasm</keyword>
<dbReference type="HAMAP" id="MF_00047">
    <property type="entry name" value="Dala_Dala_lig"/>
    <property type="match status" value="1"/>
</dbReference>
<dbReference type="SUPFAM" id="SSF52440">
    <property type="entry name" value="PreATP-grasp domain"/>
    <property type="match status" value="1"/>
</dbReference>
<evidence type="ECO:0000256" key="8">
    <source>
        <dbReference type="ARBA" id="ARBA00022598"/>
    </source>
</evidence>
<dbReference type="GO" id="GO:0008360">
    <property type="term" value="P:regulation of cell shape"/>
    <property type="evidence" value="ECO:0007669"/>
    <property type="project" value="UniProtKB-KW"/>
</dbReference>
<dbReference type="NCBIfam" id="NF002378">
    <property type="entry name" value="PRK01372.1"/>
    <property type="match status" value="1"/>
</dbReference>
<dbReference type="InterPro" id="IPR011095">
    <property type="entry name" value="Dala_Dala_lig_C"/>
</dbReference>
<dbReference type="OrthoDB" id="9813261at2"/>
<evidence type="ECO:0000256" key="4">
    <source>
        <dbReference type="ARBA" id="ARBA00004752"/>
    </source>
</evidence>
<evidence type="ECO:0000256" key="17">
    <source>
        <dbReference type="ARBA" id="ARBA00047614"/>
    </source>
</evidence>
<dbReference type="PANTHER" id="PTHR23132">
    <property type="entry name" value="D-ALANINE--D-ALANINE LIGASE"/>
    <property type="match status" value="1"/>
</dbReference>
<evidence type="ECO:0000256" key="16">
    <source>
        <dbReference type="ARBA" id="ARBA00023316"/>
    </source>
</evidence>
<dbReference type="GO" id="GO:0071555">
    <property type="term" value="P:cell wall organization"/>
    <property type="evidence" value="ECO:0007669"/>
    <property type="project" value="UniProtKB-KW"/>
</dbReference>
<evidence type="ECO:0000256" key="5">
    <source>
        <dbReference type="ARBA" id="ARBA00010871"/>
    </source>
</evidence>
<comment type="catalytic activity">
    <reaction evidence="17 18">
        <text>2 D-alanine + ATP = D-alanyl-D-alanine + ADP + phosphate + H(+)</text>
        <dbReference type="Rhea" id="RHEA:11224"/>
        <dbReference type="ChEBI" id="CHEBI:15378"/>
        <dbReference type="ChEBI" id="CHEBI:30616"/>
        <dbReference type="ChEBI" id="CHEBI:43474"/>
        <dbReference type="ChEBI" id="CHEBI:57416"/>
        <dbReference type="ChEBI" id="CHEBI:57822"/>
        <dbReference type="ChEBI" id="CHEBI:456216"/>
        <dbReference type="EC" id="6.3.2.4"/>
    </reaction>
</comment>
<keyword evidence="15 20" id="KW-0464">Manganese</keyword>
<sequence>MIQSSEAMLGKVAVLMGGWSAEREVSLRSGQAVLQALQHAGVDAHGIDVGRDVLAVLEQGAYDRAFIVLHGRGGEDGVIQGALEVLGLPYTGTGVAGSAVGMNKLMTKQLWQGAGLPTPDYRVLSPGFDPVAVEAALGLPLMVKPALEGSSIGMSRVSQVTALPEAFDRAAACGGPVFAERWITGQEVTAAIVDGEPLPLIRLETPRTFYDYQAKYAATDTRYHCPCGLDPALESAVQALALTAFEAVSGRGWGRVDLMIDHGGQPWLIEVNTVPGMTDHSLVPMAARAAGLDFQALVLKILATTLDSGLQ</sequence>
<feature type="active site" evidence="19">
    <location>
        <position position="150"/>
    </location>
</feature>
<dbReference type="InterPro" id="IPR005905">
    <property type="entry name" value="D_ala_D_ala"/>
</dbReference>
<dbReference type="Gene3D" id="3.30.470.20">
    <property type="entry name" value="ATP-grasp fold, B domain"/>
    <property type="match status" value="1"/>
</dbReference>
<keyword evidence="9 20" id="KW-0479">Metal-binding</keyword>
<dbReference type="Gene3D" id="3.40.50.20">
    <property type="match status" value="1"/>
</dbReference>
<dbReference type="GO" id="GO:0005524">
    <property type="term" value="F:ATP binding"/>
    <property type="evidence" value="ECO:0007669"/>
    <property type="project" value="UniProtKB-UniRule"/>
</dbReference>
<keyword evidence="24" id="KW-1185">Reference proteome</keyword>
<comment type="pathway">
    <text evidence="4 18">Cell wall biogenesis; peptidoglycan biosynthesis.</text>
</comment>
<evidence type="ECO:0000256" key="20">
    <source>
        <dbReference type="PIRSR" id="PIRSR039102-3"/>
    </source>
</evidence>
<dbReference type="Pfam" id="PF07478">
    <property type="entry name" value="Dala_Dala_lig_C"/>
    <property type="match status" value="1"/>
</dbReference>
<keyword evidence="13 18" id="KW-0133">Cell shape</keyword>
<feature type="binding site" evidence="20">
    <location>
        <position position="272"/>
    </location>
    <ligand>
        <name>Mg(2+)</name>
        <dbReference type="ChEBI" id="CHEBI:18420"/>
        <label>2</label>
    </ligand>
</feature>
<evidence type="ECO:0000256" key="13">
    <source>
        <dbReference type="ARBA" id="ARBA00022960"/>
    </source>
</evidence>
<dbReference type="AlphaFoldDB" id="A0A1H8Z7P2"/>
<evidence type="ECO:0000256" key="7">
    <source>
        <dbReference type="ARBA" id="ARBA00022490"/>
    </source>
</evidence>
<dbReference type="SUPFAM" id="SSF56059">
    <property type="entry name" value="Glutathione synthetase ATP-binding domain-like"/>
    <property type="match status" value="1"/>
</dbReference>
<keyword evidence="16 18" id="KW-0961">Cell wall biogenesis/degradation</keyword>
<evidence type="ECO:0000313" key="23">
    <source>
        <dbReference type="EMBL" id="SEP60412.1"/>
    </source>
</evidence>
<comment type="function">
    <text evidence="2 18">Cell wall formation.</text>
</comment>
<feature type="binding site" evidence="20">
    <location>
        <position position="257"/>
    </location>
    <ligand>
        <name>Mg(2+)</name>
        <dbReference type="ChEBI" id="CHEBI:18420"/>
        <label>1</label>
    </ligand>
</feature>
<feature type="active site" evidence="19">
    <location>
        <position position="22"/>
    </location>
</feature>
<dbReference type="GO" id="GO:0046872">
    <property type="term" value="F:metal ion binding"/>
    <property type="evidence" value="ECO:0007669"/>
    <property type="project" value="UniProtKB-KW"/>
</dbReference>
<comment type="cofactor">
    <cofactor evidence="1">
        <name>Mn(2+)</name>
        <dbReference type="ChEBI" id="CHEBI:29035"/>
    </cofactor>
</comment>
<dbReference type="GO" id="GO:0005829">
    <property type="term" value="C:cytosol"/>
    <property type="evidence" value="ECO:0007669"/>
    <property type="project" value="TreeGrafter"/>
</dbReference>
<name>A0A1H8Z7P2_9GAMM</name>
<dbReference type="EC" id="6.3.2.4" evidence="6 18"/>
<feature type="binding site" evidence="20">
    <location>
        <position position="270"/>
    </location>
    <ligand>
        <name>Mg(2+)</name>
        <dbReference type="ChEBI" id="CHEBI:18420"/>
        <label>2</label>
    </ligand>
</feature>
<reference evidence="23 24" key="1">
    <citation type="submission" date="2016-10" db="EMBL/GenBank/DDBJ databases">
        <authorList>
            <person name="de Groot N.N."/>
        </authorList>
    </citation>
    <scope>NUCLEOTIDE SEQUENCE [LARGE SCALE GENOMIC DNA]</scope>
    <source>
        <strain evidence="23 24">B7-7</strain>
    </source>
</reference>
<keyword evidence="11 21" id="KW-0067">ATP-binding</keyword>
<dbReference type="PROSITE" id="PS00843">
    <property type="entry name" value="DALA_DALA_LIGASE_1"/>
    <property type="match status" value="1"/>
</dbReference>
<dbReference type="PROSITE" id="PS50975">
    <property type="entry name" value="ATP_GRASP"/>
    <property type="match status" value="1"/>
</dbReference>
<dbReference type="NCBIfam" id="TIGR01205">
    <property type="entry name" value="D_ala_D_alaTIGR"/>
    <property type="match status" value="1"/>
</dbReference>
<dbReference type="GO" id="GO:0009252">
    <property type="term" value="P:peptidoglycan biosynthetic process"/>
    <property type="evidence" value="ECO:0007669"/>
    <property type="project" value="UniProtKB-UniRule"/>
</dbReference>
<evidence type="ECO:0000256" key="21">
    <source>
        <dbReference type="PROSITE-ProRule" id="PRU00409"/>
    </source>
</evidence>
<dbReference type="FunFam" id="3.30.470.20:FF:000008">
    <property type="entry name" value="D-alanine--D-alanine ligase"/>
    <property type="match status" value="1"/>
</dbReference>
<feature type="active site" evidence="19">
    <location>
        <position position="281"/>
    </location>
</feature>
<comment type="subcellular location">
    <subcellularLocation>
        <location evidence="3 18">Cytoplasm</location>
    </subcellularLocation>
</comment>
<dbReference type="PROSITE" id="PS00844">
    <property type="entry name" value="DALA_DALA_LIGASE_2"/>
    <property type="match status" value="1"/>
</dbReference>
<evidence type="ECO:0000256" key="1">
    <source>
        <dbReference type="ARBA" id="ARBA00001936"/>
    </source>
</evidence>
<evidence type="ECO:0000256" key="15">
    <source>
        <dbReference type="ARBA" id="ARBA00023211"/>
    </source>
</evidence>
<evidence type="ECO:0000259" key="22">
    <source>
        <dbReference type="PROSITE" id="PS50975"/>
    </source>
</evidence>
<dbReference type="InterPro" id="IPR016185">
    <property type="entry name" value="PreATP-grasp_dom_sf"/>
</dbReference>
<dbReference type="RefSeq" id="WP_090202606.1">
    <property type="nucleotide sequence ID" value="NZ_FOFO01000002.1"/>
</dbReference>
<feature type="binding site" evidence="20">
    <location>
        <position position="270"/>
    </location>
    <ligand>
        <name>Mg(2+)</name>
        <dbReference type="ChEBI" id="CHEBI:18420"/>
        <label>1</label>
    </ligand>
</feature>
<keyword evidence="14 18" id="KW-0573">Peptidoglycan synthesis</keyword>
<keyword evidence="10 21" id="KW-0547">Nucleotide-binding</keyword>
<evidence type="ECO:0000256" key="6">
    <source>
        <dbReference type="ARBA" id="ARBA00012216"/>
    </source>
</evidence>
<gene>
    <name evidence="18" type="primary">ddl</name>
    <name evidence="23" type="ORF">SAMN05421693_1022</name>
</gene>
<dbReference type="Gene3D" id="3.30.1490.20">
    <property type="entry name" value="ATP-grasp fold, A domain"/>
    <property type="match status" value="1"/>
</dbReference>
<dbReference type="EMBL" id="FOFO01000002">
    <property type="protein sequence ID" value="SEP60412.1"/>
    <property type="molecule type" value="Genomic_DNA"/>
</dbReference>
<dbReference type="InterPro" id="IPR011761">
    <property type="entry name" value="ATP-grasp"/>
</dbReference>
<comment type="similarity">
    <text evidence="5 18">Belongs to the D-alanine--D-alanine ligase family.</text>
</comment>
<dbReference type="PIRSF" id="PIRSF039102">
    <property type="entry name" value="Ddl/VanB"/>
    <property type="match status" value="1"/>
</dbReference>
<dbReference type="Pfam" id="PF01820">
    <property type="entry name" value="Dala_Dala_lig_N"/>
    <property type="match status" value="1"/>
</dbReference>
<proteinExistence type="inferred from homology"/>
<dbReference type="InterPro" id="IPR011127">
    <property type="entry name" value="Dala_Dala_lig_N"/>
</dbReference>
<evidence type="ECO:0000256" key="9">
    <source>
        <dbReference type="ARBA" id="ARBA00022723"/>
    </source>
</evidence>
<dbReference type="UniPathway" id="UPA00219"/>
<protein>
    <recommendedName>
        <fullName evidence="6 18">D-alanine--D-alanine ligase</fullName>
        <ecNumber evidence="6 18">6.3.2.4</ecNumber>
    </recommendedName>
    <alternativeName>
        <fullName evidence="18">D-Ala-D-Ala ligase</fullName>
    </alternativeName>
    <alternativeName>
        <fullName evidence="18">D-alanylalanine synthetase</fullName>
    </alternativeName>
</protein>